<proteinExistence type="inferred from homology"/>
<reference evidence="2 3" key="1">
    <citation type="submission" date="2019-03" db="EMBL/GenBank/DDBJ databases">
        <title>Diverse conjugative elements silence natural transformation in Legionella species.</title>
        <authorList>
            <person name="Durieux I."/>
            <person name="Ginevra C."/>
            <person name="Attaiech L."/>
            <person name="Picq K."/>
            <person name="Juan P.A."/>
            <person name="Jarraud S."/>
            <person name="Charpentier X."/>
        </authorList>
    </citation>
    <scope>NUCLEOTIDE SEQUENCE [LARGE SCALE GENOMIC DNA]</scope>
    <source>
        <strain evidence="2 3">HL-0427-4011</strain>
    </source>
</reference>
<dbReference type="AlphaFoldDB" id="A0AAX1ED79"/>
<dbReference type="Proteomes" id="UP000295517">
    <property type="component" value="Chromosome"/>
</dbReference>
<gene>
    <name evidence="2" type="ORF">E3983_00985</name>
</gene>
<name>A0AAX1ED79_9GAMM</name>
<dbReference type="SUPFAM" id="SSF52266">
    <property type="entry name" value="SGNH hydrolase"/>
    <property type="match status" value="1"/>
</dbReference>
<dbReference type="GO" id="GO:0016788">
    <property type="term" value="F:hydrolase activity, acting on ester bonds"/>
    <property type="evidence" value="ECO:0007669"/>
    <property type="project" value="InterPro"/>
</dbReference>
<evidence type="ECO:0000256" key="1">
    <source>
        <dbReference type="ARBA" id="ARBA00008668"/>
    </source>
</evidence>
<protein>
    <recommendedName>
        <fullName evidence="4">Lysophospholipase A</fullName>
    </recommendedName>
</protein>
<dbReference type="Pfam" id="PF00657">
    <property type="entry name" value="Lipase_GDSL"/>
    <property type="match status" value="1"/>
</dbReference>
<comment type="similarity">
    <text evidence="1">Belongs to the 'GDSL' lipolytic enzyme family.</text>
</comment>
<evidence type="ECO:0000313" key="3">
    <source>
        <dbReference type="Proteomes" id="UP000295517"/>
    </source>
</evidence>
<organism evidence="2 3">
    <name type="scientific">Legionella israelensis</name>
    <dbReference type="NCBI Taxonomy" id="454"/>
    <lineage>
        <taxon>Bacteria</taxon>
        <taxon>Pseudomonadati</taxon>
        <taxon>Pseudomonadota</taxon>
        <taxon>Gammaproteobacteria</taxon>
        <taxon>Legionellales</taxon>
        <taxon>Legionellaceae</taxon>
        <taxon>Legionella</taxon>
    </lineage>
</organism>
<evidence type="ECO:0000313" key="2">
    <source>
        <dbReference type="EMBL" id="QBR83053.1"/>
    </source>
</evidence>
<dbReference type="CDD" id="cd01846">
    <property type="entry name" value="fatty_acyltransferase_like"/>
    <property type="match status" value="1"/>
</dbReference>
<accession>A0AAX1ED79</accession>
<sequence>MPLGFYLVFMFDGLQEGYMKKSLVVLLLLFCSLTGFAADKRFDTFVVFGDSLSDNGNLYNYMWHLLPASPPYYEGHFSNGLLWIEYLYKSYFSDGHAEGFQDYAVGGAGAILSYKENLPFTLTVELDDYLYWNTYDRKESTLYTIWIGANNYLNGPTNIEPLTDAVVDAIGGVVERIIGYGGNKFLLVNLPDMGLSPQARENHMESLLTELTRAHNRKLAEKVEQLRQKYPDKIFVYFDVHHFLNYAIEHASDYGITNVTEPCYTGGYRGWLPEVFGDDTLLYDDLQKQNVKFTEKRWQMIQSNPSLLEATRFGYWYRILSETPQDEPLNCESYLFWDRVHPTTVAHYLIGQQARLLLDEAGLEAFSDNEAGLIR</sequence>
<dbReference type="PANTHER" id="PTHR22835:SF659">
    <property type="entry name" value="GDSL LIPASE_ACYLHYDROLASE, PUTATIVE (AFU_ORTHOLOGUE AFUA_2G00510)-RELATED"/>
    <property type="match status" value="1"/>
</dbReference>
<dbReference type="Gene3D" id="3.40.50.1110">
    <property type="entry name" value="SGNH hydrolase"/>
    <property type="match status" value="1"/>
</dbReference>
<dbReference type="PANTHER" id="PTHR22835">
    <property type="entry name" value="ZINC FINGER FYVE DOMAIN CONTAINING PROTEIN"/>
    <property type="match status" value="1"/>
</dbReference>
<evidence type="ECO:0008006" key="4">
    <source>
        <dbReference type="Google" id="ProtNLM"/>
    </source>
</evidence>
<dbReference type="InterPro" id="IPR036514">
    <property type="entry name" value="SGNH_hydro_sf"/>
</dbReference>
<dbReference type="EMBL" id="CP038254">
    <property type="protein sequence ID" value="QBR83053.1"/>
    <property type="molecule type" value="Genomic_DNA"/>
</dbReference>
<dbReference type="InterPro" id="IPR001087">
    <property type="entry name" value="GDSL"/>
</dbReference>